<proteinExistence type="predicted"/>
<accession>A0A4C1UEL2</accession>
<evidence type="ECO:0000313" key="2">
    <source>
        <dbReference type="EMBL" id="GBP24547.1"/>
    </source>
</evidence>
<organism evidence="2 3">
    <name type="scientific">Eumeta variegata</name>
    <name type="common">Bagworm moth</name>
    <name type="synonym">Eumeta japonica</name>
    <dbReference type="NCBI Taxonomy" id="151549"/>
    <lineage>
        <taxon>Eukaryota</taxon>
        <taxon>Metazoa</taxon>
        <taxon>Ecdysozoa</taxon>
        <taxon>Arthropoda</taxon>
        <taxon>Hexapoda</taxon>
        <taxon>Insecta</taxon>
        <taxon>Pterygota</taxon>
        <taxon>Neoptera</taxon>
        <taxon>Endopterygota</taxon>
        <taxon>Lepidoptera</taxon>
        <taxon>Glossata</taxon>
        <taxon>Ditrysia</taxon>
        <taxon>Tineoidea</taxon>
        <taxon>Psychidae</taxon>
        <taxon>Oiketicinae</taxon>
        <taxon>Eumeta</taxon>
    </lineage>
</organism>
<sequence length="76" mass="8762">MMIPILVPPSFRIPDPLFIPITILDLGPGSAFEFDQIIPDEHIPSHRKHRENPTKCSARWRPAPTRRAPRSPWPDM</sequence>
<feature type="region of interest" description="Disordered" evidence="1">
    <location>
        <begin position="42"/>
        <end position="76"/>
    </location>
</feature>
<protein>
    <submittedName>
        <fullName evidence="2">Uncharacterized protein</fullName>
    </submittedName>
</protein>
<gene>
    <name evidence="2" type="ORF">EVAR_79455_1</name>
</gene>
<name>A0A4C1UEL2_EUMVA</name>
<evidence type="ECO:0000313" key="3">
    <source>
        <dbReference type="Proteomes" id="UP000299102"/>
    </source>
</evidence>
<dbReference type="EMBL" id="BGZK01000163">
    <property type="protein sequence ID" value="GBP24547.1"/>
    <property type="molecule type" value="Genomic_DNA"/>
</dbReference>
<dbReference type="AlphaFoldDB" id="A0A4C1UEL2"/>
<dbReference type="Proteomes" id="UP000299102">
    <property type="component" value="Unassembled WGS sequence"/>
</dbReference>
<comment type="caution">
    <text evidence="2">The sequence shown here is derived from an EMBL/GenBank/DDBJ whole genome shotgun (WGS) entry which is preliminary data.</text>
</comment>
<reference evidence="2 3" key="1">
    <citation type="journal article" date="2019" name="Commun. Biol.">
        <title>The bagworm genome reveals a unique fibroin gene that provides high tensile strength.</title>
        <authorList>
            <person name="Kono N."/>
            <person name="Nakamura H."/>
            <person name="Ohtoshi R."/>
            <person name="Tomita M."/>
            <person name="Numata K."/>
            <person name="Arakawa K."/>
        </authorList>
    </citation>
    <scope>NUCLEOTIDE SEQUENCE [LARGE SCALE GENOMIC DNA]</scope>
</reference>
<keyword evidence="3" id="KW-1185">Reference proteome</keyword>
<evidence type="ECO:0000256" key="1">
    <source>
        <dbReference type="SAM" id="MobiDB-lite"/>
    </source>
</evidence>
<feature type="compositionally biased region" description="Low complexity" evidence="1">
    <location>
        <begin position="57"/>
        <end position="66"/>
    </location>
</feature>